<dbReference type="EMBL" id="BGZK01001327">
    <property type="protein sequence ID" value="GBP77347.1"/>
    <property type="molecule type" value="Genomic_DNA"/>
</dbReference>
<name>A0A4C1YSE0_EUMVA</name>
<evidence type="ECO:0000313" key="3">
    <source>
        <dbReference type="Proteomes" id="UP000299102"/>
    </source>
</evidence>
<keyword evidence="3" id="KW-1185">Reference proteome</keyword>
<protein>
    <submittedName>
        <fullName evidence="2">Uncharacterized protein</fullName>
    </submittedName>
</protein>
<accession>A0A4C1YSE0</accession>
<organism evidence="2 3">
    <name type="scientific">Eumeta variegata</name>
    <name type="common">Bagworm moth</name>
    <name type="synonym">Eumeta japonica</name>
    <dbReference type="NCBI Taxonomy" id="151549"/>
    <lineage>
        <taxon>Eukaryota</taxon>
        <taxon>Metazoa</taxon>
        <taxon>Ecdysozoa</taxon>
        <taxon>Arthropoda</taxon>
        <taxon>Hexapoda</taxon>
        <taxon>Insecta</taxon>
        <taxon>Pterygota</taxon>
        <taxon>Neoptera</taxon>
        <taxon>Endopterygota</taxon>
        <taxon>Lepidoptera</taxon>
        <taxon>Glossata</taxon>
        <taxon>Ditrysia</taxon>
        <taxon>Tineoidea</taxon>
        <taxon>Psychidae</taxon>
        <taxon>Oiketicinae</taxon>
        <taxon>Eumeta</taxon>
    </lineage>
</organism>
<feature type="region of interest" description="Disordered" evidence="1">
    <location>
        <begin position="100"/>
        <end position="138"/>
    </location>
</feature>
<evidence type="ECO:0000313" key="2">
    <source>
        <dbReference type="EMBL" id="GBP77347.1"/>
    </source>
</evidence>
<proteinExistence type="predicted"/>
<comment type="caution">
    <text evidence="2">The sequence shown here is derived from an EMBL/GenBank/DDBJ whole genome shotgun (WGS) entry which is preliminary data.</text>
</comment>
<feature type="compositionally biased region" description="Acidic residues" evidence="1">
    <location>
        <begin position="108"/>
        <end position="122"/>
    </location>
</feature>
<gene>
    <name evidence="2" type="ORF">EVAR_54719_1</name>
</gene>
<dbReference type="Proteomes" id="UP000299102">
    <property type="component" value="Unassembled WGS sequence"/>
</dbReference>
<evidence type="ECO:0000256" key="1">
    <source>
        <dbReference type="SAM" id="MobiDB-lite"/>
    </source>
</evidence>
<reference evidence="2 3" key="1">
    <citation type="journal article" date="2019" name="Commun. Biol.">
        <title>The bagworm genome reveals a unique fibroin gene that provides high tensile strength.</title>
        <authorList>
            <person name="Kono N."/>
            <person name="Nakamura H."/>
            <person name="Ohtoshi R."/>
            <person name="Tomita M."/>
            <person name="Numata K."/>
            <person name="Arakawa K."/>
        </authorList>
    </citation>
    <scope>NUCLEOTIDE SEQUENCE [LARGE SCALE GENOMIC DNA]</scope>
</reference>
<dbReference type="AlphaFoldDB" id="A0A4C1YSE0"/>
<sequence>MQEVVPRSHLHVHPGHEAEQRIRTLKAALDSGAKWLHGVTQQARISCDTATYFGLLGSIFSKARFKVSFGLTSALSHVRQALPRRVRPLQALSEPALLAGDADGGLLSEEETQEVREEEEIVSEPTARAQAHSLTNAH</sequence>